<dbReference type="SUPFAM" id="SSF50249">
    <property type="entry name" value="Nucleic acid-binding proteins"/>
    <property type="match status" value="1"/>
</dbReference>
<dbReference type="InterPro" id="IPR006195">
    <property type="entry name" value="aa-tRNA-synth_II"/>
</dbReference>
<evidence type="ECO:0000256" key="7">
    <source>
        <dbReference type="HAMAP-Rule" id="MF_00534"/>
    </source>
</evidence>
<evidence type="ECO:0000256" key="3">
    <source>
        <dbReference type="ARBA" id="ARBA00022741"/>
    </source>
</evidence>
<keyword evidence="4 7" id="KW-0067">ATP-binding</keyword>
<evidence type="ECO:0000259" key="8">
    <source>
        <dbReference type="PROSITE" id="PS50862"/>
    </source>
</evidence>
<dbReference type="EC" id="6.1.1.22" evidence="7"/>
<dbReference type="Pfam" id="PF00152">
    <property type="entry name" value="tRNA-synt_2"/>
    <property type="match status" value="1"/>
</dbReference>
<name>A0ABV3ZGP4_9BACT</name>
<gene>
    <name evidence="7 9" type="primary">asnS</name>
    <name evidence="9" type="ORF">QTN47_15960</name>
</gene>
<dbReference type="InterPro" id="IPR045864">
    <property type="entry name" value="aa-tRNA-synth_II/BPL/LPL"/>
</dbReference>
<organism evidence="9 10">
    <name type="scientific">Danxiaibacter flavus</name>
    <dbReference type="NCBI Taxonomy" id="3049108"/>
    <lineage>
        <taxon>Bacteria</taxon>
        <taxon>Pseudomonadati</taxon>
        <taxon>Bacteroidota</taxon>
        <taxon>Chitinophagia</taxon>
        <taxon>Chitinophagales</taxon>
        <taxon>Chitinophagaceae</taxon>
        <taxon>Danxiaibacter</taxon>
    </lineage>
</organism>
<comment type="similarity">
    <text evidence="1 7">Belongs to the class-II aminoacyl-tRNA synthetase family.</text>
</comment>
<evidence type="ECO:0000313" key="9">
    <source>
        <dbReference type="EMBL" id="MEX6689003.1"/>
    </source>
</evidence>
<dbReference type="Gene3D" id="2.40.50.140">
    <property type="entry name" value="Nucleic acid-binding proteins"/>
    <property type="match status" value="1"/>
</dbReference>
<dbReference type="CDD" id="cd00776">
    <property type="entry name" value="AsxRS_core"/>
    <property type="match status" value="1"/>
</dbReference>
<dbReference type="HAMAP" id="MF_00534">
    <property type="entry name" value="Asn_tRNA_synth"/>
    <property type="match status" value="1"/>
</dbReference>
<dbReference type="NCBIfam" id="TIGR00457">
    <property type="entry name" value="asnS"/>
    <property type="match status" value="1"/>
</dbReference>
<keyword evidence="6 7" id="KW-0030">Aminoacyl-tRNA synthetase</keyword>
<keyword evidence="2 7" id="KW-0436">Ligase</keyword>
<evidence type="ECO:0000256" key="5">
    <source>
        <dbReference type="ARBA" id="ARBA00022917"/>
    </source>
</evidence>
<evidence type="ECO:0000256" key="2">
    <source>
        <dbReference type="ARBA" id="ARBA00022598"/>
    </source>
</evidence>
<dbReference type="SUPFAM" id="SSF55681">
    <property type="entry name" value="Class II aaRS and biotin synthetases"/>
    <property type="match status" value="1"/>
</dbReference>
<comment type="catalytic activity">
    <reaction evidence="7">
        <text>tRNA(Asn) + L-asparagine + ATP = L-asparaginyl-tRNA(Asn) + AMP + diphosphate + H(+)</text>
        <dbReference type="Rhea" id="RHEA:11180"/>
        <dbReference type="Rhea" id="RHEA-COMP:9659"/>
        <dbReference type="Rhea" id="RHEA-COMP:9674"/>
        <dbReference type="ChEBI" id="CHEBI:15378"/>
        <dbReference type="ChEBI" id="CHEBI:30616"/>
        <dbReference type="ChEBI" id="CHEBI:33019"/>
        <dbReference type="ChEBI" id="CHEBI:58048"/>
        <dbReference type="ChEBI" id="CHEBI:78442"/>
        <dbReference type="ChEBI" id="CHEBI:78515"/>
        <dbReference type="ChEBI" id="CHEBI:456215"/>
        <dbReference type="EC" id="6.1.1.22"/>
    </reaction>
</comment>
<keyword evidence="10" id="KW-1185">Reference proteome</keyword>
<proteinExistence type="inferred from homology"/>
<dbReference type="InterPro" id="IPR002312">
    <property type="entry name" value="Asp/Asn-tRNA-synth_IIb"/>
</dbReference>
<evidence type="ECO:0000256" key="1">
    <source>
        <dbReference type="ARBA" id="ARBA00008226"/>
    </source>
</evidence>
<protein>
    <recommendedName>
        <fullName evidence="7">Asparagine--tRNA ligase</fullName>
        <ecNumber evidence="7">6.1.1.22</ecNumber>
    </recommendedName>
    <alternativeName>
        <fullName evidence="7">Asparaginyl-tRNA synthetase</fullName>
        <shortName evidence="7">AsnRS</shortName>
    </alternativeName>
</protein>
<dbReference type="PANTHER" id="PTHR22594:SF34">
    <property type="entry name" value="ASPARAGINE--TRNA LIGASE, MITOCHONDRIAL-RELATED"/>
    <property type="match status" value="1"/>
</dbReference>
<evidence type="ECO:0000313" key="10">
    <source>
        <dbReference type="Proteomes" id="UP001560573"/>
    </source>
</evidence>
<feature type="domain" description="Aminoacyl-transfer RNA synthetases class-II family profile" evidence="8">
    <location>
        <begin position="134"/>
        <end position="469"/>
    </location>
</feature>
<accession>A0ABV3ZGP4</accession>
<comment type="subcellular location">
    <subcellularLocation>
        <location evidence="7">Cytoplasm</location>
    </subcellularLocation>
</comment>
<dbReference type="CDD" id="cd04318">
    <property type="entry name" value="EcAsnRS_like_N"/>
    <property type="match status" value="1"/>
</dbReference>
<reference evidence="9 10" key="1">
    <citation type="submission" date="2023-07" db="EMBL/GenBank/DDBJ databases">
        <authorList>
            <person name="Lian W.-H."/>
        </authorList>
    </citation>
    <scope>NUCLEOTIDE SEQUENCE [LARGE SCALE GENOMIC DNA]</scope>
    <source>
        <strain evidence="9 10">SYSU DXS3180</strain>
    </source>
</reference>
<evidence type="ECO:0000256" key="6">
    <source>
        <dbReference type="ARBA" id="ARBA00023146"/>
    </source>
</evidence>
<dbReference type="NCBIfam" id="NF003037">
    <property type="entry name" value="PRK03932.1"/>
    <property type="match status" value="1"/>
</dbReference>
<dbReference type="RefSeq" id="WP_369330411.1">
    <property type="nucleotide sequence ID" value="NZ_JAULBC010000005.1"/>
</dbReference>
<evidence type="ECO:0000256" key="4">
    <source>
        <dbReference type="ARBA" id="ARBA00022840"/>
    </source>
</evidence>
<dbReference type="PRINTS" id="PR01042">
    <property type="entry name" value="TRNASYNTHASP"/>
</dbReference>
<sequence length="479" mass="54752">MFNTRTKIKTLLAQEATGQEVIVMGWVRSFRNNQFIALNDGSTNNNLQIVTELGLLDENTLKRITTGASLKVVGELIPSLGKGQKVEVKAKTVEVLGDCDGEKYPLQLKNRPSLEYLREVAHLRFRTNTFGAVFRVRHSLAFAVHKFFNDKGFVYLHTPIVTSSDAEGAGEMFRVTTLPLDNPPRKEDGSIDFAEDFFGKSANLTVSGQLEGELGAMAFSDIYTFGPTFRAENSNTTRHLAEFWMIEPEMAFYDIEDNMNLAEEFIRYIIRHAMENNREDLEFLAQRLAEEEKQLPQDKRSEMGLIEKLEFVLNNNFERITYTDAINILLDSPAYKKKKFQYEVKWGIDLQSEHERYLVEKHFKKPVIVTGYPAAIKAFYMRMNDDGKTVAAMDILAPGIGEIVGGSQREERLEKLVQRMEDMHVPVDEMQWYLDTRRYGSVPHAGFGLGFERMVQFVTGMGNIRDVIPFARTPKNCEF</sequence>
<comment type="subunit">
    <text evidence="7">Homodimer.</text>
</comment>
<dbReference type="EMBL" id="JAULBC010000005">
    <property type="protein sequence ID" value="MEX6689003.1"/>
    <property type="molecule type" value="Genomic_DNA"/>
</dbReference>
<keyword evidence="5 7" id="KW-0648">Protein biosynthesis</keyword>
<dbReference type="InterPro" id="IPR004364">
    <property type="entry name" value="Aa-tRNA-synt_II"/>
</dbReference>
<dbReference type="GO" id="GO:0004816">
    <property type="term" value="F:asparagine-tRNA ligase activity"/>
    <property type="evidence" value="ECO:0007669"/>
    <property type="project" value="UniProtKB-EC"/>
</dbReference>
<dbReference type="PANTHER" id="PTHR22594">
    <property type="entry name" value="ASPARTYL/LYSYL-TRNA SYNTHETASE"/>
    <property type="match status" value="1"/>
</dbReference>
<dbReference type="Proteomes" id="UP001560573">
    <property type="component" value="Unassembled WGS sequence"/>
</dbReference>
<dbReference type="Gene3D" id="3.30.930.10">
    <property type="entry name" value="Bira Bifunctional Protein, Domain 2"/>
    <property type="match status" value="1"/>
</dbReference>
<dbReference type="InterPro" id="IPR004522">
    <property type="entry name" value="Asn-tRNA-ligase"/>
</dbReference>
<keyword evidence="7" id="KW-0963">Cytoplasm</keyword>
<comment type="caution">
    <text evidence="9">The sequence shown here is derived from an EMBL/GenBank/DDBJ whole genome shotgun (WGS) entry which is preliminary data.</text>
</comment>
<keyword evidence="3 7" id="KW-0547">Nucleotide-binding</keyword>
<dbReference type="PROSITE" id="PS50862">
    <property type="entry name" value="AA_TRNA_LIGASE_II"/>
    <property type="match status" value="1"/>
</dbReference>
<dbReference type="InterPro" id="IPR012340">
    <property type="entry name" value="NA-bd_OB-fold"/>
</dbReference>